<accession>A0A5S4YWV8</accession>
<keyword evidence="2" id="KW-1185">Reference proteome</keyword>
<dbReference type="EMBL" id="VSTH01000051">
    <property type="protein sequence ID" value="TYO65429.1"/>
    <property type="molecule type" value="Genomic_DNA"/>
</dbReference>
<organism evidence="1 2">
    <name type="scientific">Bradyrhizobium hipponense</name>
    <dbReference type="NCBI Taxonomy" id="2605638"/>
    <lineage>
        <taxon>Bacteria</taxon>
        <taxon>Pseudomonadati</taxon>
        <taxon>Pseudomonadota</taxon>
        <taxon>Alphaproteobacteria</taxon>
        <taxon>Hyphomicrobiales</taxon>
        <taxon>Nitrobacteraceae</taxon>
        <taxon>Bradyrhizobium</taxon>
    </lineage>
</organism>
<gene>
    <name evidence="1" type="ORF">FXV83_15955</name>
</gene>
<evidence type="ECO:0000313" key="1">
    <source>
        <dbReference type="EMBL" id="TYO65429.1"/>
    </source>
</evidence>
<proteinExistence type="predicted"/>
<name>A0A5S4YWV8_9BRAD</name>
<dbReference type="RefSeq" id="WP_148740363.1">
    <property type="nucleotide sequence ID" value="NZ_VSTH01000051.1"/>
</dbReference>
<evidence type="ECO:0000313" key="2">
    <source>
        <dbReference type="Proteomes" id="UP000324797"/>
    </source>
</evidence>
<dbReference type="AlphaFoldDB" id="A0A5S4YWV8"/>
<sequence>MESQSARAIVIGWINQILETKDWSITDLARNAGLQPSTLTRLMGKPDKPFGYKPMTTLKSIAGGSGVPIPDDVLKAIETVKPIVDKEDKLSTSVEQDATLVLGWLRRGAELAYDLKGYEEARHNDVIWQLLVESVAIVDKLPDQEKRWLTSGRRSGGWNMIGMSRAELIEIERIRLLSAMKPFDGDTKTAPQRDDIDRALGVLEWLRWCNCARMPKRLVKAAMALARGGDKDIVHRHYRPNSKPKHTDIHEIRTRTVGFILKGLKNDLGIVPGNGITFKEVH</sequence>
<reference evidence="1 2" key="1">
    <citation type="submission" date="2019-08" db="EMBL/GenBank/DDBJ databases">
        <title>Bradyrhizobium hipponensis sp. nov., a rhizobium isolated from a Lupinus angustifolius root nodule in Tunisia.</title>
        <authorList>
            <person name="Off K."/>
            <person name="Rejili M."/>
            <person name="Mars M."/>
            <person name="Brachmann A."/>
            <person name="Marin M."/>
        </authorList>
    </citation>
    <scope>NUCLEOTIDE SEQUENCE [LARGE SCALE GENOMIC DNA]</scope>
    <source>
        <strain evidence="2">aSej3</strain>
    </source>
</reference>
<dbReference type="Proteomes" id="UP000324797">
    <property type="component" value="Unassembled WGS sequence"/>
</dbReference>
<comment type="caution">
    <text evidence="1">The sequence shown here is derived from an EMBL/GenBank/DDBJ whole genome shotgun (WGS) entry which is preliminary data.</text>
</comment>
<protein>
    <submittedName>
        <fullName evidence="1">Uncharacterized protein</fullName>
    </submittedName>
</protein>